<evidence type="ECO:0000256" key="8">
    <source>
        <dbReference type="ARBA" id="ARBA00022741"/>
    </source>
</evidence>
<keyword evidence="6 14" id="KW-0436">Ligase</keyword>
<dbReference type="InterPro" id="IPR011761">
    <property type="entry name" value="ATP-grasp"/>
</dbReference>
<evidence type="ECO:0000256" key="11">
    <source>
        <dbReference type="ARBA" id="ARBA00022984"/>
    </source>
</evidence>
<dbReference type="Pfam" id="PF07478">
    <property type="entry name" value="Dala_Dala_lig_C"/>
    <property type="match status" value="1"/>
</dbReference>
<comment type="catalytic activity">
    <reaction evidence="13 14">
        <text>2 D-alanine + ATP = D-alanyl-D-alanine + ADP + phosphate + H(+)</text>
        <dbReference type="Rhea" id="RHEA:11224"/>
        <dbReference type="ChEBI" id="CHEBI:15378"/>
        <dbReference type="ChEBI" id="CHEBI:30616"/>
        <dbReference type="ChEBI" id="CHEBI:43474"/>
        <dbReference type="ChEBI" id="CHEBI:57416"/>
        <dbReference type="ChEBI" id="CHEBI:57822"/>
        <dbReference type="ChEBI" id="CHEBI:456216"/>
        <dbReference type="EC" id="6.3.2.4"/>
    </reaction>
</comment>
<reference evidence="19" key="1">
    <citation type="submission" date="2020-10" db="EMBL/GenBank/DDBJ databases">
        <authorList>
            <person name="Gilroy R."/>
        </authorList>
    </citation>
    <scope>NUCLEOTIDE SEQUENCE</scope>
    <source>
        <strain evidence="19">B1-3475</strain>
    </source>
</reference>
<gene>
    <name evidence="14" type="primary">ddl</name>
    <name evidence="19" type="ORF">IAC08_04610</name>
</gene>
<keyword evidence="7 16" id="KW-0479">Metal-binding</keyword>
<keyword evidence="5 14" id="KW-0963">Cytoplasm</keyword>
<dbReference type="PROSITE" id="PS00843">
    <property type="entry name" value="DALA_DALA_LIGASE_1"/>
    <property type="match status" value="1"/>
</dbReference>
<dbReference type="InterPro" id="IPR011127">
    <property type="entry name" value="Dala_Dala_lig_N"/>
</dbReference>
<dbReference type="GO" id="GO:0008360">
    <property type="term" value="P:regulation of cell shape"/>
    <property type="evidence" value="ECO:0007669"/>
    <property type="project" value="UniProtKB-KW"/>
</dbReference>
<evidence type="ECO:0000256" key="3">
    <source>
        <dbReference type="ARBA" id="ARBA00010871"/>
    </source>
</evidence>
<feature type="binding site" evidence="16">
    <location>
        <position position="304"/>
    </location>
    <ligand>
        <name>Mg(2+)</name>
        <dbReference type="ChEBI" id="CHEBI:18420"/>
        <label>2</label>
    </ligand>
</feature>
<feature type="binding site" evidence="16">
    <location>
        <position position="306"/>
    </location>
    <ligand>
        <name>Mg(2+)</name>
        <dbReference type="ChEBI" id="CHEBI:18420"/>
        <label>2</label>
    </ligand>
</feature>
<dbReference type="GO" id="GO:0005524">
    <property type="term" value="F:ATP binding"/>
    <property type="evidence" value="ECO:0007669"/>
    <property type="project" value="UniProtKB-UniRule"/>
</dbReference>
<dbReference type="EMBL" id="JADIMK010000045">
    <property type="protein sequence ID" value="MBO8455666.1"/>
    <property type="molecule type" value="Genomic_DNA"/>
</dbReference>
<dbReference type="Proteomes" id="UP000823617">
    <property type="component" value="Unassembled WGS sequence"/>
</dbReference>
<evidence type="ECO:0000256" key="9">
    <source>
        <dbReference type="ARBA" id="ARBA00022840"/>
    </source>
</evidence>
<dbReference type="Gene3D" id="3.30.470.20">
    <property type="entry name" value="ATP-grasp fold, B domain"/>
    <property type="match status" value="1"/>
</dbReference>
<feature type="active site" evidence="15">
    <location>
        <position position="315"/>
    </location>
</feature>
<evidence type="ECO:0000313" key="20">
    <source>
        <dbReference type="Proteomes" id="UP000823617"/>
    </source>
</evidence>
<keyword evidence="9 17" id="KW-0067">ATP-binding</keyword>
<protein>
    <recommendedName>
        <fullName evidence="4 14">D-alanine--D-alanine ligase</fullName>
        <ecNumber evidence="4 14">6.3.2.4</ecNumber>
    </recommendedName>
    <alternativeName>
        <fullName evidence="14">D-Ala-D-Ala ligase</fullName>
    </alternativeName>
    <alternativeName>
        <fullName evidence="14">D-alanylalanine synthetase</fullName>
    </alternativeName>
</protein>
<evidence type="ECO:0000256" key="7">
    <source>
        <dbReference type="ARBA" id="ARBA00022723"/>
    </source>
</evidence>
<dbReference type="SUPFAM" id="SSF52440">
    <property type="entry name" value="PreATP-grasp domain"/>
    <property type="match status" value="1"/>
</dbReference>
<feature type="domain" description="ATP-grasp" evidence="18">
    <location>
        <begin position="134"/>
        <end position="337"/>
    </location>
</feature>
<evidence type="ECO:0000256" key="1">
    <source>
        <dbReference type="ARBA" id="ARBA00001936"/>
    </source>
</evidence>
<dbReference type="HAMAP" id="MF_00047">
    <property type="entry name" value="Dala_Dala_lig"/>
    <property type="match status" value="1"/>
</dbReference>
<dbReference type="EC" id="6.3.2.4" evidence="4 14"/>
<keyword evidence="10 14" id="KW-0133">Cell shape</keyword>
<dbReference type="AlphaFoldDB" id="A0A9D9HKT9"/>
<comment type="similarity">
    <text evidence="3 14">Belongs to the D-alanine--D-alanine ligase family.</text>
</comment>
<dbReference type="Pfam" id="PF01820">
    <property type="entry name" value="Dala_Dala_lig_N"/>
    <property type="match status" value="1"/>
</dbReference>
<dbReference type="NCBIfam" id="TIGR01205">
    <property type="entry name" value="D_ala_D_alaTIGR"/>
    <property type="match status" value="1"/>
</dbReference>
<sequence length="343" mass="38333">MEKYSNIAVIYGSDSSEWEVSCRSGEFVSSRIDGSIYSVYEIFARFGNWTLVSYRRKNSMRVLIPETERPQIDKTDFSVTIGGEKVKFDFAYIMQHGTPGENGLMQGYFEMLSVPFSSCSSFASAMTFDKFSCKNYLRDLDCVRCADDVFIRRSEAEDQDLEDRVIEKVGLPLFVKPTDGGSSFGVTKVKTREDFKAALDLAFSEGKTVLAEAAISGREITDAVYFDGKELVALPVIEIVTDHEFFDYDAKYNGFSQEICPADLSPEVTRYVQEASRKVYQRLGCSGVVRVDYILAEDGLYFLEVNTIPGMTAASLVPKMVRTAGLDMTAFLTTVIENSGLNK</sequence>
<feature type="active site" evidence="15">
    <location>
        <position position="17"/>
    </location>
</feature>
<keyword evidence="11 14" id="KW-0573">Peptidoglycan synthesis</keyword>
<dbReference type="GO" id="GO:0008716">
    <property type="term" value="F:D-alanine-D-alanine ligase activity"/>
    <property type="evidence" value="ECO:0007669"/>
    <property type="project" value="UniProtKB-UniRule"/>
</dbReference>
<evidence type="ECO:0000256" key="13">
    <source>
        <dbReference type="ARBA" id="ARBA00047614"/>
    </source>
</evidence>
<keyword evidence="16" id="KW-0464">Manganese</keyword>
<keyword evidence="16" id="KW-0460">Magnesium</keyword>
<evidence type="ECO:0000256" key="15">
    <source>
        <dbReference type="PIRSR" id="PIRSR039102-1"/>
    </source>
</evidence>
<dbReference type="InterPro" id="IPR011095">
    <property type="entry name" value="Dala_Dala_lig_C"/>
</dbReference>
<dbReference type="SUPFAM" id="SSF56059">
    <property type="entry name" value="Glutathione synthetase ATP-binding domain-like"/>
    <property type="match status" value="1"/>
</dbReference>
<feature type="active site" evidence="15">
    <location>
        <position position="182"/>
    </location>
</feature>
<feature type="binding site" evidence="16">
    <location>
        <position position="304"/>
    </location>
    <ligand>
        <name>Mg(2+)</name>
        <dbReference type="ChEBI" id="CHEBI:18420"/>
        <label>1</label>
    </ligand>
</feature>
<evidence type="ECO:0000256" key="17">
    <source>
        <dbReference type="PROSITE-ProRule" id="PRU00409"/>
    </source>
</evidence>
<dbReference type="GO" id="GO:0009252">
    <property type="term" value="P:peptidoglycan biosynthetic process"/>
    <property type="evidence" value="ECO:0007669"/>
    <property type="project" value="UniProtKB-UniRule"/>
</dbReference>
<keyword evidence="12 14" id="KW-0961">Cell wall biogenesis/degradation</keyword>
<dbReference type="GO" id="GO:0005737">
    <property type="term" value="C:cytoplasm"/>
    <property type="evidence" value="ECO:0007669"/>
    <property type="project" value="UniProtKB-SubCell"/>
</dbReference>
<evidence type="ECO:0000256" key="5">
    <source>
        <dbReference type="ARBA" id="ARBA00022490"/>
    </source>
</evidence>
<dbReference type="GO" id="GO:0046872">
    <property type="term" value="F:metal ion binding"/>
    <property type="evidence" value="ECO:0007669"/>
    <property type="project" value="UniProtKB-KW"/>
</dbReference>
<dbReference type="InterPro" id="IPR016185">
    <property type="entry name" value="PreATP-grasp_dom_sf"/>
</dbReference>
<comment type="cofactor">
    <cofactor evidence="16">
        <name>Mg(2+)</name>
        <dbReference type="ChEBI" id="CHEBI:18420"/>
    </cofactor>
    <cofactor evidence="16">
        <name>Mn(2+)</name>
        <dbReference type="ChEBI" id="CHEBI:29035"/>
    </cofactor>
    <text evidence="16">Binds 2 magnesium or manganese ions per subunit.</text>
</comment>
<reference evidence="19" key="2">
    <citation type="journal article" date="2021" name="PeerJ">
        <title>Extensive microbial diversity within the chicken gut microbiome revealed by metagenomics and culture.</title>
        <authorList>
            <person name="Gilroy R."/>
            <person name="Ravi A."/>
            <person name="Getino M."/>
            <person name="Pursley I."/>
            <person name="Horton D.L."/>
            <person name="Alikhan N.F."/>
            <person name="Baker D."/>
            <person name="Gharbi K."/>
            <person name="Hall N."/>
            <person name="Watson M."/>
            <person name="Adriaenssens E.M."/>
            <person name="Foster-Nyarko E."/>
            <person name="Jarju S."/>
            <person name="Secka A."/>
            <person name="Antonio M."/>
            <person name="Oren A."/>
            <person name="Chaudhuri R.R."/>
            <person name="La Ragione R."/>
            <person name="Hildebrand F."/>
            <person name="Pallen M.J."/>
        </authorList>
    </citation>
    <scope>NUCLEOTIDE SEQUENCE</scope>
    <source>
        <strain evidence="19">B1-3475</strain>
    </source>
</reference>
<dbReference type="GO" id="GO:0071555">
    <property type="term" value="P:cell wall organization"/>
    <property type="evidence" value="ECO:0007669"/>
    <property type="project" value="UniProtKB-KW"/>
</dbReference>
<evidence type="ECO:0000313" key="19">
    <source>
        <dbReference type="EMBL" id="MBO8455666.1"/>
    </source>
</evidence>
<dbReference type="PANTHER" id="PTHR23132">
    <property type="entry name" value="D-ALANINE--D-ALANINE LIGASE"/>
    <property type="match status" value="1"/>
</dbReference>
<evidence type="ECO:0000256" key="14">
    <source>
        <dbReference type="HAMAP-Rule" id="MF_00047"/>
    </source>
</evidence>
<dbReference type="InterPro" id="IPR005905">
    <property type="entry name" value="D_ala_D_ala"/>
</dbReference>
<evidence type="ECO:0000256" key="10">
    <source>
        <dbReference type="ARBA" id="ARBA00022960"/>
    </source>
</evidence>
<comment type="pathway">
    <text evidence="14">Cell wall biogenesis; peptidoglycan biosynthesis.</text>
</comment>
<organism evidence="19 20">
    <name type="scientific">Candidatus Cryptobacteroides intestinigallinarum</name>
    <dbReference type="NCBI Taxonomy" id="2840767"/>
    <lineage>
        <taxon>Bacteria</taxon>
        <taxon>Pseudomonadati</taxon>
        <taxon>Bacteroidota</taxon>
        <taxon>Bacteroidia</taxon>
        <taxon>Bacteroidales</taxon>
        <taxon>Candidatus Cryptobacteroides</taxon>
    </lineage>
</organism>
<dbReference type="PANTHER" id="PTHR23132:SF23">
    <property type="entry name" value="D-ALANINE--D-ALANINE LIGASE B"/>
    <property type="match status" value="1"/>
</dbReference>
<dbReference type="Gene3D" id="3.40.50.20">
    <property type="match status" value="1"/>
</dbReference>
<comment type="cofactor">
    <cofactor evidence="1">
        <name>Mn(2+)</name>
        <dbReference type="ChEBI" id="CHEBI:29035"/>
    </cofactor>
</comment>
<dbReference type="PROSITE" id="PS50975">
    <property type="entry name" value="ATP_GRASP"/>
    <property type="match status" value="1"/>
</dbReference>
<comment type="subcellular location">
    <subcellularLocation>
        <location evidence="2 14">Cytoplasm</location>
    </subcellularLocation>
</comment>
<accession>A0A9D9HKT9</accession>
<feature type="binding site" evidence="16">
    <location>
        <position position="292"/>
    </location>
    <ligand>
        <name>Mg(2+)</name>
        <dbReference type="ChEBI" id="CHEBI:18420"/>
        <label>1</label>
    </ligand>
</feature>
<evidence type="ECO:0000259" key="18">
    <source>
        <dbReference type="PROSITE" id="PS50975"/>
    </source>
</evidence>
<evidence type="ECO:0000256" key="16">
    <source>
        <dbReference type="PIRSR" id="PIRSR039102-3"/>
    </source>
</evidence>
<comment type="function">
    <text evidence="14">Cell wall formation.</text>
</comment>
<dbReference type="InterPro" id="IPR013815">
    <property type="entry name" value="ATP_grasp_subdomain_1"/>
</dbReference>
<keyword evidence="8 17" id="KW-0547">Nucleotide-binding</keyword>
<evidence type="ECO:0000256" key="2">
    <source>
        <dbReference type="ARBA" id="ARBA00004496"/>
    </source>
</evidence>
<evidence type="ECO:0000256" key="6">
    <source>
        <dbReference type="ARBA" id="ARBA00022598"/>
    </source>
</evidence>
<name>A0A9D9HKT9_9BACT</name>
<comment type="caution">
    <text evidence="19">The sequence shown here is derived from an EMBL/GenBank/DDBJ whole genome shotgun (WGS) entry which is preliminary data.</text>
</comment>
<evidence type="ECO:0000256" key="4">
    <source>
        <dbReference type="ARBA" id="ARBA00012216"/>
    </source>
</evidence>
<dbReference type="PIRSF" id="PIRSF039102">
    <property type="entry name" value="Ddl/VanB"/>
    <property type="match status" value="1"/>
</dbReference>
<evidence type="ECO:0000256" key="12">
    <source>
        <dbReference type="ARBA" id="ARBA00023316"/>
    </source>
</evidence>
<dbReference type="Gene3D" id="3.30.1490.20">
    <property type="entry name" value="ATP-grasp fold, A domain"/>
    <property type="match status" value="1"/>
</dbReference>
<dbReference type="PROSITE" id="PS00844">
    <property type="entry name" value="DALA_DALA_LIGASE_2"/>
    <property type="match status" value="1"/>
</dbReference>
<dbReference type="InterPro" id="IPR000291">
    <property type="entry name" value="D-Ala_lig_Van_CS"/>
</dbReference>
<proteinExistence type="inferred from homology"/>